<dbReference type="EMBL" id="CM047906">
    <property type="protein sequence ID" value="KAJ0085859.1"/>
    <property type="molecule type" value="Genomic_DNA"/>
</dbReference>
<proteinExistence type="predicted"/>
<reference evidence="2" key="1">
    <citation type="journal article" date="2023" name="G3 (Bethesda)">
        <title>Genome assembly and association tests identify interacting loci associated with vigor, precocity, and sex in interspecific pistachio rootstocks.</title>
        <authorList>
            <person name="Palmer W."/>
            <person name="Jacygrad E."/>
            <person name="Sagayaradj S."/>
            <person name="Cavanaugh K."/>
            <person name="Han R."/>
            <person name="Bertier L."/>
            <person name="Beede B."/>
            <person name="Kafkas S."/>
            <person name="Golino D."/>
            <person name="Preece J."/>
            <person name="Michelmore R."/>
        </authorList>
    </citation>
    <scope>NUCLEOTIDE SEQUENCE [LARGE SCALE GENOMIC DNA]</scope>
</reference>
<gene>
    <name evidence="1" type="ORF">Patl1_08003</name>
</gene>
<protein>
    <submittedName>
        <fullName evidence="1">Uncharacterized protein</fullName>
    </submittedName>
</protein>
<evidence type="ECO:0000313" key="1">
    <source>
        <dbReference type="EMBL" id="KAJ0085859.1"/>
    </source>
</evidence>
<accession>A0ACC1AHE6</accession>
<evidence type="ECO:0000313" key="2">
    <source>
        <dbReference type="Proteomes" id="UP001164250"/>
    </source>
</evidence>
<name>A0ACC1AHE6_9ROSI</name>
<comment type="caution">
    <text evidence="1">The sequence shown here is derived from an EMBL/GenBank/DDBJ whole genome shotgun (WGS) entry which is preliminary data.</text>
</comment>
<organism evidence="1 2">
    <name type="scientific">Pistacia atlantica</name>
    <dbReference type="NCBI Taxonomy" id="434234"/>
    <lineage>
        <taxon>Eukaryota</taxon>
        <taxon>Viridiplantae</taxon>
        <taxon>Streptophyta</taxon>
        <taxon>Embryophyta</taxon>
        <taxon>Tracheophyta</taxon>
        <taxon>Spermatophyta</taxon>
        <taxon>Magnoliopsida</taxon>
        <taxon>eudicotyledons</taxon>
        <taxon>Gunneridae</taxon>
        <taxon>Pentapetalae</taxon>
        <taxon>rosids</taxon>
        <taxon>malvids</taxon>
        <taxon>Sapindales</taxon>
        <taxon>Anacardiaceae</taxon>
        <taxon>Pistacia</taxon>
    </lineage>
</organism>
<keyword evidence="2" id="KW-1185">Reference proteome</keyword>
<sequence>MLTAAIPTALSTSLPSPQPASDSTSHSVPKYLQEDDLTQERKDLISSLPTESGWVANCLHQYQGFWHTTRQLQGVLTCQKHFHAQDSDTLLVTTPKSGTTWLKAIAFSLINRSKHAINDPHHPLYTNNPHDLVPFIELKLYIENQVPDLSVFASPRLFSTHLPLVSLPKSVNDSGCKIVYLCRNPKDAFVSLWHFTNKLRPKDKGVNSLEKAFDKFCNGVSLYGPFWEHVLGYWKAIVERPKRVFFLKFEEMKEKPAMHLKRLAEFLECPFSKEEELNGTVGRILEMCSFDSLRNLEVNKTGKMFSGEEFKAFFRRGEVGDWKNHLTDEMAERLDGIIECKLHGSGLRL</sequence>
<dbReference type="Proteomes" id="UP001164250">
    <property type="component" value="Chromosome 10"/>
</dbReference>